<organism evidence="1 2">
    <name type="scientific">Lynx pardinus</name>
    <name type="common">Iberian lynx</name>
    <name type="synonym">Felis pardina</name>
    <dbReference type="NCBI Taxonomy" id="191816"/>
    <lineage>
        <taxon>Eukaryota</taxon>
        <taxon>Metazoa</taxon>
        <taxon>Chordata</taxon>
        <taxon>Craniata</taxon>
        <taxon>Vertebrata</taxon>
        <taxon>Euteleostomi</taxon>
        <taxon>Mammalia</taxon>
        <taxon>Eutheria</taxon>
        <taxon>Laurasiatheria</taxon>
        <taxon>Carnivora</taxon>
        <taxon>Feliformia</taxon>
        <taxon>Felidae</taxon>
        <taxon>Felinae</taxon>
        <taxon>Lynx</taxon>
    </lineage>
</organism>
<dbReference type="Proteomes" id="UP000386466">
    <property type="component" value="Unassembled WGS sequence"/>
</dbReference>
<reference evidence="1 2" key="1">
    <citation type="submission" date="2019-01" db="EMBL/GenBank/DDBJ databases">
        <authorList>
            <person name="Alioto T."/>
            <person name="Alioto T."/>
        </authorList>
    </citation>
    <scope>NUCLEOTIDE SEQUENCE [LARGE SCALE GENOMIC DNA]</scope>
</reference>
<accession>A0A485NAT5</accession>
<sequence length="57" mass="6576">MTALGKDRLDIVTLNEKCQSTFNKLVSSMEKLRQQWAQMPTPKAIDRQNYFGTPLEC</sequence>
<gene>
    <name evidence="1" type="ORF">LYPA_23C005702</name>
</gene>
<dbReference type="AlphaFoldDB" id="A0A485NAT5"/>
<protein>
    <submittedName>
        <fullName evidence="1">Dennd4b protein</fullName>
    </submittedName>
</protein>
<keyword evidence="2" id="KW-1185">Reference proteome</keyword>
<proteinExistence type="predicted"/>
<evidence type="ECO:0000313" key="2">
    <source>
        <dbReference type="Proteomes" id="UP000386466"/>
    </source>
</evidence>
<name>A0A485NAT5_LYNPA</name>
<evidence type="ECO:0000313" key="1">
    <source>
        <dbReference type="EMBL" id="VFV29503.1"/>
    </source>
</evidence>
<dbReference type="EMBL" id="CAAGRJ010012862">
    <property type="protein sequence ID" value="VFV29503.1"/>
    <property type="molecule type" value="Genomic_DNA"/>
</dbReference>